<geneLocation type="plasmid" evidence="2 3">
    <name>unnamed1</name>
</geneLocation>
<keyword evidence="2" id="KW-0614">Plasmid</keyword>
<feature type="coiled-coil region" evidence="1">
    <location>
        <begin position="22"/>
        <end position="49"/>
    </location>
</feature>
<organism evidence="2 3">
    <name type="scientific">Paenibacillus urinalis</name>
    <dbReference type="NCBI Taxonomy" id="521520"/>
    <lineage>
        <taxon>Bacteria</taxon>
        <taxon>Bacillati</taxon>
        <taxon>Bacillota</taxon>
        <taxon>Bacilli</taxon>
        <taxon>Bacillales</taxon>
        <taxon>Paenibacillaceae</taxon>
        <taxon>Paenibacillus</taxon>
    </lineage>
</organism>
<dbReference type="EMBL" id="CP118109">
    <property type="protein sequence ID" value="WDI05246.1"/>
    <property type="molecule type" value="Genomic_DNA"/>
</dbReference>
<accession>A0ABY7XKE9</accession>
<evidence type="ECO:0000313" key="2">
    <source>
        <dbReference type="EMBL" id="WDI05246.1"/>
    </source>
</evidence>
<dbReference type="RefSeq" id="WP_047912988.1">
    <property type="nucleotide sequence ID" value="NZ_CP118109.1"/>
</dbReference>
<evidence type="ECO:0000313" key="3">
    <source>
        <dbReference type="Proteomes" id="UP001221519"/>
    </source>
</evidence>
<reference evidence="2 3" key="1">
    <citation type="submission" date="2023-02" db="EMBL/GenBank/DDBJ databases">
        <title>Pathogen: clinical or host-associated sample.</title>
        <authorList>
            <person name="Hergert J."/>
            <person name="Casey R."/>
            <person name="Wagner J."/>
            <person name="Young E.L."/>
            <person name="Oakeson K.F."/>
        </authorList>
    </citation>
    <scope>NUCLEOTIDE SEQUENCE [LARGE SCALE GENOMIC DNA]</scope>
    <source>
        <strain evidence="2 3">2022CK-00829</strain>
        <plasmid evidence="2 3">unnamed1</plasmid>
    </source>
</reference>
<gene>
    <name evidence="2" type="ORF">PUW25_25900</name>
</gene>
<proteinExistence type="predicted"/>
<keyword evidence="1" id="KW-0175">Coiled coil</keyword>
<sequence length="80" mass="9382">MKDKDEVCEDHGRLRCDICAYVEELRERAEKAERKEEKLKEAIGHAISQYPQFDSSAIYGIMMHDYLVSIMAILYPENKE</sequence>
<evidence type="ECO:0000256" key="1">
    <source>
        <dbReference type="SAM" id="Coils"/>
    </source>
</evidence>
<name>A0ABY7XKE9_9BACL</name>
<protein>
    <submittedName>
        <fullName evidence="2">Uncharacterized protein</fullName>
    </submittedName>
</protein>
<dbReference type="Proteomes" id="UP001221519">
    <property type="component" value="Plasmid unnamed1"/>
</dbReference>
<keyword evidence="3" id="KW-1185">Reference proteome</keyword>